<dbReference type="EMBL" id="WIXE01026058">
    <property type="protein sequence ID" value="KAK5964233.1"/>
    <property type="molecule type" value="Genomic_DNA"/>
</dbReference>
<feature type="region of interest" description="Disordered" evidence="1">
    <location>
        <begin position="1"/>
        <end position="21"/>
    </location>
</feature>
<feature type="compositionally biased region" description="Basic and acidic residues" evidence="1">
    <location>
        <begin position="74"/>
        <end position="88"/>
    </location>
</feature>
<dbReference type="AlphaFoldDB" id="A0AAN8ICV9"/>
<proteinExistence type="predicted"/>
<sequence length="88" mass="10113">MVPVTFLTKSRNMSTEHAPSPQTYMEDLTASLLYRMGRRESAAANEKPRRMHFRRNSAESTMKLSLSSPQIGESKPEKIIFPDNTRIR</sequence>
<organism evidence="2 3">
    <name type="scientific">Trichostrongylus colubriformis</name>
    <name type="common">Black scour worm</name>
    <dbReference type="NCBI Taxonomy" id="6319"/>
    <lineage>
        <taxon>Eukaryota</taxon>
        <taxon>Metazoa</taxon>
        <taxon>Ecdysozoa</taxon>
        <taxon>Nematoda</taxon>
        <taxon>Chromadorea</taxon>
        <taxon>Rhabditida</taxon>
        <taxon>Rhabditina</taxon>
        <taxon>Rhabditomorpha</taxon>
        <taxon>Strongyloidea</taxon>
        <taxon>Trichostrongylidae</taxon>
        <taxon>Trichostrongylus</taxon>
    </lineage>
</organism>
<feature type="region of interest" description="Disordered" evidence="1">
    <location>
        <begin position="56"/>
        <end position="88"/>
    </location>
</feature>
<feature type="non-terminal residue" evidence="2">
    <location>
        <position position="88"/>
    </location>
</feature>
<dbReference type="Proteomes" id="UP001331761">
    <property type="component" value="Unassembled WGS sequence"/>
</dbReference>
<keyword evidence="3" id="KW-1185">Reference proteome</keyword>
<evidence type="ECO:0000256" key="1">
    <source>
        <dbReference type="SAM" id="MobiDB-lite"/>
    </source>
</evidence>
<evidence type="ECO:0000313" key="3">
    <source>
        <dbReference type="Proteomes" id="UP001331761"/>
    </source>
</evidence>
<reference evidence="2 3" key="1">
    <citation type="submission" date="2019-10" db="EMBL/GenBank/DDBJ databases">
        <title>Assembly and Annotation for the nematode Trichostrongylus colubriformis.</title>
        <authorList>
            <person name="Martin J."/>
        </authorList>
    </citation>
    <scope>NUCLEOTIDE SEQUENCE [LARGE SCALE GENOMIC DNA]</scope>
    <source>
        <strain evidence="2">G859</strain>
        <tissue evidence="2">Whole worm</tissue>
    </source>
</reference>
<evidence type="ECO:0000313" key="2">
    <source>
        <dbReference type="EMBL" id="KAK5964233.1"/>
    </source>
</evidence>
<gene>
    <name evidence="2" type="ORF">GCK32_004781</name>
</gene>
<feature type="compositionally biased region" description="Polar residues" evidence="1">
    <location>
        <begin position="7"/>
        <end position="21"/>
    </location>
</feature>
<name>A0AAN8ICV9_TRICO</name>
<accession>A0AAN8ICV9</accession>
<comment type="caution">
    <text evidence="2">The sequence shown here is derived from an EMBL/GenBank/DDBJ whole genome shotgun (WGS) entry which is preliminary data.</text>
</comment>
<protein>
    <submittedName>
        <fullName evidence="2">Uncharacterized protein</fullName>
    </submittedName>
</protein>
<feature type="compositionally biased region" description="Polar residues" evidence="1">
    <location>
        <begin position="58"/>
        <end position="71"/>
    </location>
</feature>